<dbReference type="InParanoid" id="A0A0C2WCX4"/>
<feature type="compositionally biased region" description="Basic and acidic residues" evidence="1">
    <location>
        <begin position="158"/>
        <end position="167"/>
    </location>
</feature>
<gene>
    <name evidence="2" type="ORF">M378DRAFT_169687</name>
</gene>
<protein>
    <submittedName>
        <fullName evidence="2">Uncharacterized protein</fullName>
    </submittedName>
</protein>
<reference evidence="2 3" key="1">
    <citation type="submission" date="2014-04" db="EMBL/GenBank/DDBJ databases">
        <title>Evolutionary Origins and Diversification of the Mycorrhizal Mutualists.</title>
        <authorList>
            <consortium name="DOE Joint Genome Institute"/>
            <consortium name="Mycorrhizal Genomics Consortium"/>
            <person name="Kohler A."/>
            <person name="Kuo A."/>
            <person name="Nagy L.G."/>
            <person name="Floudas D."/>
            <person name="Copeland A."/>
            <person name="Barry K.W."/>
            <person name="Cichocki N."/>
            <person name="Veneault-Fourrey C."/>
            <person name="LaButti K."/>
            <person name="Lindquist E.A."/>
            <person name="Lipzen A."/>
            <person name="Lundell T."/>
            <person name="Morin E."/>
            <person name="Murat C."/>
            <person name="Riley R."/>
            <person name="Ohm R."/>
            <person name="Sun H."/>
            <person name="Tunlid A."/>
            <person name="Henrissat B."/>
            <person name="Grigoriev I.V."/>
            <person name="Hibbett D.S."/>
            <person name="Martin F."/>
        </authorList>
    </citation>
    <scope>NUCLEOTIDE SEQUENCE [LARGE SCALE GENOMIC DNA]</scope>
    <source>
        <strain evidence="2 3">Koide BX008</strain>
    </source>
</reference>
<organism evidence="2 3">
    <name type="scientific">Amanita muscaria (strain Koide BX008)</name>
    <dbReference type="NCBI Taxonomy" id="946122"/>
    <lineage>
        <taxon>Eukaryota</taxon>
        <taxon>Fungi</taxon>
        <taxon>Dikarya</taxon>
        <taxon>Basidiomycota</taxon>
        <taxon>Agaricomycotina</taxon>
        <taxon>Agaricomycetes</taxon>
        <taxon>Agaricomycetidae</taxon>
        <taxon>Agaricales</taxon>
        <taxon>Pluteineae</taxon>
        <taxon>Amanitaceae</taxon>
        <taxon>Amanita</taxon>
    </lineage>
</organism>
<sequence>MLGGIVCDSCSQHPDPANPCKWRGPEQKQAKACIPCSKKKRKCTVLLAFQDTNPVMEHSQKMEEAFKNLRELELIEMERQHNDNLETHKILRSILEVLRNQDKGQTTTSRNTVLRSDAGNMLRRAPKRRANSGAGAERARVAKRKREGKDSKADDDEHWLGLHESFS</sequence>
<dbReference type="Proteomes" id="UP000054549">
    <property type="component" value="Unassembled WGS sequence"/>
</dbReference>
<evidence type="ECO:0000313" key="2">
    <source>
        <dbReference type="EMBL" id="KIL59172.1"/>
    </source>
</evidence>
<feature type="region of interest" description="Disordered" evidence="1">
    <location>
        <begin position="102"/>
        <end position="167"/>
    </location>
</feature>
<accession>A0A0C2WCX4</accession>
<dbReference type="EMBL" id="KN818321">
    <property type="protein sequence ID" value="KIL59172.1"/>
    <property type="molecule type" value="Genomic_DNA"/>
</dbReference>
<dbReference type="AlphaFoldDB" id="A0A0C2WCX4"/>
<dbReference type="HOGENOM" id="CLU_1594109_0_0_1"/>
<feature type="compositionally biased region" description="Polar residues" evidence="1">
    <location>
        <begin position="103"/>
        <end position="114"/>
    </location>
</feature>
<proteinExistence type="predicted"/>
<keyword evidence="3" id="KW-1185">Reference proteome</keyword>
<name>A0A0C2WCX4_AMAMK</name>
<evidence type="ECO:0000313" key="3">
    <source>
        <dbReference type="Proteomes" id="UP000054549"/>
    </source>
</evidence>
<evidence type="ECO:0000256" key="1">
    <source>
        <dbReference type="SAM" id="MobiDB-lite"/>
    </source>
</evidence>